<proteinExistence type="inferred from homology"/>
<dbReference type="GO" id="GO:0006491">
    <property type="term" value="P:N-glycan processing"/>
    <property type="evidence" value="ECO:0007669"/>
    <property type="project" value="TreeGrafter"/>
</dbReference>
<dbReference type="InterPro" id="IPR027291">
    <property type="entry name" value="Glyco_hydro_38_N_sf"/>
</dbReference>
<dbReference type="Gene3D" id="3.20.110.10">
    <property type="entry name" value="Glycoside hydrolase 38, N terminal domain"/>
    <property type="match status" value="1"/>
</dbReference>
<evidence type="ECO:0000256" key="1">
    <source>
        <dbReference type="ARBA" id="ARBA00009792"/>
    </source>
</evidence>
<dbReference type="EnsemblMetazoa" id="PHUM025610-RA">
    <property type="protein sequence ID" value="PHUM025610-PA"/>
    <property type="gene ID" value="PHUM025610"/>
</dbReference>
<gene>
    <name evidence="14" type="primary">8238845</name>
    <name evidence="13" type="ORF">Phum_PHUM025610</name>
</gene>
<evidence type="ECO:0000256" key="6">
    <source>
        <dbReference type="ARBA" id="ARBA00023295"/>
    </source>
</evidence>
<dbReference type="EMBL" id="AAZO01000305">
    <property type="status" value="NOT_ANNOTATED_CDS"/>
    <property type="molecule type" value="Genomic_DNA"/>
</dbReference>
<keyword evidence="11" id="KW-1133">Transmembrane helix</keyword>
<dbReference type="InterPro" id="IPR011330">
    <property type="entry name" value="Glyco_hydro/deAcase_b/a-brl"/>
</dbReference>
<evidence type="ECO:0000256" key="9">
    <source>
        <dbReference type="RuleBase" id="RU361199"/>
    </source>
</evidence>
<dbReference type="Gene3D" id="2.70.98.30">
    <property type="entry name" value="Golgi alpha-mannosidase II, domain 4"/>
    <property type="match status" value="1"/>
</dbReference>
<dbReference type="InterPro" id="IPR011013">
    <property type="entry name" value="Gal_mutarotase_sf_dom"/>
</dbReference>
<dbReference type="OrthoDB" id="10261055at2759"/>
<dbReference type="KEGG" id="phu:Phum_PHUM025610"/>
<dbReference type="InterPro" id="IPR000602">
    <property type="entry name" value="Glyco_hydro_38_N"/>
</dbReference>
<dbReference type="Pfam" id="PF07748">
    <property type="entry name" value="Glyco_hydro_38C"/>
    <property type="match status" value="1"/>
</dbReference>
<evidence type="ECO:0000313" key="14">
    <source>
        <dbReference type="EnsemblMetazoa" id="PHUM025610-PA"/>
    </source>
</evidence>
<evidence type="ECO:0000256" key="8">
    <source>
        <dbReference type="ARBA" id="ARBA00093232"/>
    </source>
</evidence>
<evidence type="ECO:0000259" key="12">
    <source>
        <dbReference type="SMART" id="SM00872"/>
    </source>
</evidence>
<dbReference type="HOGENOM" id="CLU_004690_1_0_1"/>
<dbReference type="RefSeq" id="XP_002422964.1">
    <property type="nucleotide sequence ID" value="XM_002422919.1"/>
</dbReference>
<dbReference type="OMA" id="GDPPEFY"/>
<keyword evidence="15" id="KW-1185">Reference proteome</keyword>
<dbReference type="GO" id="GO:0046872">
    <property type="term" value="F:metal ion binding"/>
    <property type="evidence" value="ECO:0007669"/>
    <property type="project" value="UniProtKB-KW"/>
</dbReference>
<dbReference type="GO" id="GO:0004572">
    <property type="term" value="F:mannosyl-oligosaccharide 1,3-1,6-alpha-mannosidase activity"/>
    <property type="evidence" value="ECO:0007669"/>
    <property type="project" value="UniProtKB-EC"/>
</dbReference>
<comment type="similarity">
    <text evidence="1 9">Belongs to the glycosyl hydrolase 38 family.</text>
</comment>
<keyword evidence="5 9" id="KW-0862">Zinc</keyword>
<keyword evidence="4 9" id="KW-0378">Hydrolase</keyword>
<dbReference type="InterPro" id="IPR011682">
    <property type="entry name" value="Glyco_hydro_38_C"/>
</dbReference>
<dbReference type="EMBL" id="AAZO01000306">
    <property type="status" value="NOT_ANNOTATED_CDS"/>
    <property type="molecule type" value="Genomic_DNA"/>
</dbReference>
<comment type="subunit">
    <text evidence="2">Homodimer; disulfide-linked.</text>
</comment>
<dbReference type="eggNOG" id="KOG1958">
    <property type="taxonomic scope" value="Eukaryota"/>
</dbReference>
<dbReference type="Pfam" id="PF09261">
    <property type="entry name" value="Alpha-mann_mid"/>
    <property type="match status" value="1"/>
</dbReference>
<dbReference type="FunCoup" id="E0VA20">
    <property type="interactions" value="140"/>
</dbReference>
<name>E0VA20_PEDHC</name>
<accession>E0VA20</accession>
<evidence type="ECO:0000256" key="4">
    <source>
        <dbReference type="ARBA" id="ARBA00022801"/>
    </source>
</evidence>
<evidence type="ECO:0000313" key="13">
    <source>
        <dbReference type="EMBL" id="EEB10226.1"/>
    </source>
</evidence>
<keyword evidence="3 9" id="KW-0479">Metal-binding</keyword>
<dbReference type="AlphaFoldDB" id="E0VA20"/>
<dbReference type="PANTHER" id="PTHR11607:SF70">
    <property type="entry name" value="ALPHA-MANNOSIDASE"/>
    <property type="match status" value="1"/>
</dbReference>
<dbReference type="InterPro" id="IPR050843">
    <property type="entry name" value="Glycosyl_Hydrlase_38"/>
</dbReference>
<keyword evidence="11" id="KW-0812">Transmembrane</keyword>
<dbReference type="CTD" id="8238845"/>
<evidence type="ECO:0000256" key="2">
    <source>
        <dbReference type="ARBA" id="ARBA00011748"/>
    </source>
</evidence>
<comment type="cofactor">
    <cofactor evidence="9">
        <name>Zn(2+)</name>
        <dbReference type="ChEBI" id="CHEBI:29105"/>
    </cofactor>
    <text evidence="9">Binds 1 zinc ion per subunit.</text>
</comment>
<feature type="compositionally biased region" description="Gly residues" evidence="10">
    <location>
        <begin position="48"/>
        <end position="58"/>
    </location>
</feature>
<dbReference type="SMART" id="SM00872">
    <property type="entry name" value="Alpha-mann_mid"/>
    <property type="match status" value="1"/>
</dbReference>
<dbReference type="Gene3D" id="1.20.1270.50">
    <property type="entry name" value="Glycoside hydrolase family 38, central domain"/>
    <property type="match status" value="1"/>
</dbReference>
<dbReference type="EMBL" id="DS235004">
    <property type="protein sequence ID" value="EEB10226.1"/>
    <property type="molecule type" value="Genomic_DNA"/>
</dbReference>
<reference evidence="13" key="2">
    <citation type="submission" date="2007-04" db="EMBL/GenBank/DDBJ databases">
        <title>The genome of the human body louse.</title>
        <authorList>
            <consortium name="The Human Body Louse Genome Consortium"/>
            <person name="Kirkness E."/>
            <person name="Walenz B."/>
            <person name="Hass B."/>
            <person name="Bruggner R."/>
            <person name="Strausberg R."/>
        </authorList>
    </citation>
    <scope>NUCLEOTIDE SEQUENCE</scope>
    <source>
        <strain evidence="13">USDA</strain>
    </source>
</reference>
<dbReference type="EC" id="3.2.1.-" evidence="9"/>
<protein>
    <recommendedName>
        <fullName evidence="9">Alpha-mannosidase</fullName>
        <ecNumber evidence="9">3.2.1.-</ecNumber>
    </recommendedName>
</protein>
<dbReference type="FunFam" id="3.20.110.10:FF:000007">
    <property type="entry name" value="Alpha-mannosidase"/>
    <property type="match status" value="1"/>
</dbReference>
<dbReference type="SUPFAM" id="SSF88688">
    <property type="entry name" value="Families 57/38 glycoside transferase middle domain"/>
    <property type="match status" value="1"/>
</dbReference>
<evidence type="ECO:0000256" key="7">
    <source>
        <dbReference type="ARBA" id="ARBA00059516"/>
    </source>
</evidence>
<evidence type="ECO:0000256" key="5">
    <source>
        <dbReference type="ARBA" id="ARBA00022833"/>
    </source>
</evidence>
<dbReference type="GO" id="GO:0006013">
    <property type="term" value="P:mannose metabolic process"/>
    <property type="evidence" value="ECO:0007669"/>
    <property type="project" value="InterPro"/>
</dbReference>
<comment type="catalytic activity">
    <reaction evidence="8">
        <text>N(4)-{beta-D-GlcNAc-(1-&gt;2)-alpha-D-Man-(1-&gt;3)-[alpha-D-Man-(1-&gt;3)-[alpha-D-Man-(1-&gt;6)]-alpha-D-Man-(1-&gt;6)]-beta-D-Man-(1-&gt;4)-beta-D-GlcNAc-(1-&gt;4)-beta-D-GlcNAc}-L-asparaginyl-[protein] + 2 H2O = 2 alpha-D-mannopyranose + an N(4)-{beta-D-GlcNAc-(1-&gt;2)-alpha-D-Man-(1-&gt;3)-[alpha-D-Man-(1-&gt;6)]-beta-D-Man-(1-&gt;4)-beta-D-GlcNAc-(1-&gt;4)-beta-D-GlcNAc}-L-asparaginyl-[protein]</text>
        <dbReference type="Rhea" id="RHEA:56052"/>
        <dbReference type="Rhea" id="RHEA-COMP:14368"/>
        <dbReference type="Rhea" id="RHEA-COMP:14369"/>
        <dbReference type="ChEBI" id="CHEBI:15377"/>
        <dbReference type="ChEBI" id="CHEBI:28729"/>
        <dbReference type="ChEBI" id="CHEBI:60615"/>
        <dbReference type="ChEBI" id="CHEBI:60625"/>
        <dbReference type="EC" id="3.2.1.114"/>
    </reaction>
</comment>
<dbReference type="CDD" id="cd10809">
    <property type="entry name" value="GH38N_AMII_GMII_SfManIII_like"/>
    <property type="match status" value="1"/>
</dbReference>
<evidence type="ECO:0000313" key="15">
    <source>
        <dbReference type="Proteomes" id="UP000009046"/>
    </source>
</evidence>
<feature type="region of interest" description="Disordered" evidence="10">
    <location>
        <begin position="38"/>
        <end position="63"/>
    </location>
</feature>
<sequence length="1204" mass="137431">MYKPMRRRSARVIVVSVIFLTVLACIYYTNYTNTVGPTQSSSATNAGAGSGGGNGGVGSDENLNLKLSRSKNHNNGLREALFRSFRSGDYAEDDSSTDTNNYCPKLDSAKANVDTVETFKTFEFQPYWMKSKEYWDGYFEERYKETKEKWSSLPLKVILVPHSHNDPGWLKTYENYFHYHSRNILNNMAEKLKVLPNMTFIWSEISFFSQWWESAHPTKKHTVKKLLDEGRLEITTGGWVMTDEATAHFYGMLDQLIEGHQWMKNNLNLTPQTGWSVDPFGHGSTVPYLLKSSGLTGGTVIQRIHYAWKHWLAQRQMGDFMWRQNWDQDGHTDILTHNQPFDIYSIKHSCGPHPQVCLNFDFRKIPGEYTEYSIKAVPIDDGNLKQKAELLLNQYGRTGSLFPHNVVLMPLGDDFRYEYDIEWDQQYKNYKKLFDYINANKETYKAEVVFGTLNDYFNEIKERTKGAFQSLKGDFFVYSDIFSEGRPAYWSGYFTTRPYWKILDRELEGNLRSAEILYTFALNKAKQIGFNNTVKLLERDYEKLTKSRKNLGLFQHHDAITGTSKSFVMHDYAVKLFESLQDTLHIQSFSIQTLLANDGGLGKKDDDDKWHSMNNHPSTSSWLLPDTERESYERLAKKIPIVVEKNGKRTIVVFNSLGQQRQDIVTVQISDPNVRVTDSNDNVIPIQINPVWNLTTNPEKIIQRYAEPEKVIENEFKIVEGVYELMFVADLPGLSLTTFTIEYNDGDNGNDNGDVRATVYCKNCWKSADKNQFEMKNIQPGDVQLENHKMKLLIDGRSGFLKAVTKKSTGTVTQCALQFAAYPSAQFHSGAYLFMPDPHSRDPEHEVLEEDTQQVVITSGPIASQLNVVYGKMLNHFVRIYHANGPLSEGIYIENVIDFEAPPKNRETELFMRVVSDITNGDPPEFYSDLNGFQMQKRVKVERIGIEGNYFPVTTMAYIEDNKRRLSFLVDHAQGASAWQPGHLEVMLDRRTLYDDSRGMGEGIVDNKRTLSKYWMLLEEVGTGGGEGGTRDKLSLPSLFAHHMSNGLLYPLNVFIIEKIVDDPKKTVPSDHVILNKKLNLLNRPLPCDVHLVNMRTLSDNSQFPSGSCLMIFQKQGHACDVSVDTKIPKCALSSPREKSSDGSPAPAFSSSLFHRKTSLNDVKVLSISRTSLTGLHHLKKYQNFDEVLITPMDLLTLNVTFGT</sequence>
<dbReference type="SUPFAM" id="SSF74650">
    <property type="entry name" value="Galactose mutarotase-like"/>
    <property type="match status" value="1"/>
</dbReference>
<dbReference type="GO" id="GO:0030246">
    <property type="term" value="F:carbohydrate binding"/>
    <property type="evidence" value="ECO:0007669"/>
    <property type="project" value="InterPro"/>
</dbReference>
<organism>
    <name type="scientific">Pediculus humanus subsp. corporis</name>
    <name type="common">Body louse</name>
    <dbReference type="NCBI Taxonomy" id="121224"/>
    <lineage>
        <taxon>Eukaryota</taxon>
        <taxon>Metazoa</taxon>
        <taxon>Ecdysozoa</taxon>
        <taxon>Arthropoda</taxon>
        <taxon>Hexapoda</taxon>
        <taxon>Insecta</taxon>
        <taxon>Pterygota</taxon>
        <taxon>Neoptera</taxon>
        <taxon>Paraneoptera</taxon>
        <taxon>Psocodea</taxon>
        <taxon>Troctomorpha</taxon>
        <taxon>Phthiraptera</taxon>
        <taxon>Anoplura</taxon>
        <taxon>Pediculidae</taxon>
        <taxon>Pediculus</taxon>
    </lineage>
</organism>
<dbReference type="SUPFAM" id="SSF88713">
    <property type="entry name" value="Glycoside hydrolase/deacetylase"/>
    <property type="match status" value="1"/>
</dbReference>
<comment type="function">
    <text evidence="7">Catalyzes the first committed step in the biosynthesis of complex N-glycans. It controls conversion of high mannose to complex N-glycans; the final hydrolytic step in the N-glycan maturation pathway.</text>
</comment>
<reference evidence="14" key="3">
    <citation type="submission" date="2021-02" db="UniProtKB">
        <authorList>
            <consortium name="EnsemblMetazoa"/>
        </authorList>
    </citation>
    <scope>IDENTIFICATION</scope>
    <source>
        <strain evidence="14">USDA</strain>
    </source>
</reference>
<dbReference type="PROSITE" id="PS51257">
    <property type="entry name" value="PROKAR_LIPOPROTEIN"/>
    <property type="match status" value="1"/>
</dbReference>
<evidence type="ECO:0000256" key="10">
    <source>
        <dbReference type="SAM" id="MobiDB-lite"/>
    </source>
</evidence>
<dbReference type="STRING" id="121224.E0VA20"/>
<dbReference type="GO" id="GO:0000139">
    <property type="term" value="C:Golgi membrane"/>
    <property type="evidence" value="ECO:0007669"/>
    <property type="project" value="TreeGrafter"/>
</dbReference>
<evidence type="ECO:0000256" key="11">
    <source>
        <dbReference type="SAM" id="Phobius"/>
    </source>
</evidence>
<dbReference type="InterPro" id="IPR015341">
    <property type="entry name" value="Glyco_hydro_38_cen"/>
</dbReference>
<dbReference type="VEuPathDB" id="VectorBase:PHUM025610"/>
<evidence type="ECO:0000256" key="3">
    <source>
        <dbReference type="ARBA" id="ARBA00022723"/>
    </source>
</evidence>
<keyword evidence="11" id="KW-0472">Membrane</keyword>
<dbReference type="Pfam" id="PF01074">
    <property type="entry name" value="Glyco_hydro_38N"/>
    <property type="match status" value="1"/>
</dbReference>
<dbReference type="InterPro" id="IPR028995">
    <property type="entry name" value="Glyco_hydro_57/38_cen_sf"/>
</dbReference>
<dbReference type="Proteomes" id="UP000009046">
    <property type="component" value="Unassembled WGS sequence"/>
</dbReference>
<dbReference type="InterPro" id="IPR037094">
    <property type="entry name" value="Glyco_hydro_38_cen_sf"/>
</dbReference>
<reference evidence="13" key="1">
    <citation type="submission" date="2007-04" db="EMBL/GenBank/DDBJ databases">
        <title>Annotation of Pediculus humanus corporis strain USDA.</title>
        <authorList>
            <person name="Kirkness E."/>
            <person name="Hannick L."/>
            <person name="Hass B."/>
            <person name="Bruggner R."/>
            <person name="Lawson D."/>
            <person name="Bidwell S."/>
            <person name="Joardar V."/>
            <person name="Caler E."/>
            <person name="Walenz B."/>
            <person name="Inman J."/>
            <person name="Schobel S."/>
            <person name="Galinsky K."/>
            <person name="Amedeo P."/>
            <person name="Strausberg R."/>
        </authorList>
    </citation>
    <scope>NUCLEOTIDE SEQUENCE</scope>
    <source>
        <strain evidence="13">USDA</strain>
    </source>
</reference>
<dbReference type="InterPro" id="IPR013780">
    <property type="entry name" value="Glyco_hydro_b"/>
</dbReference>
<dbReference type="PANTHER" id="PTHR11607">
    <property type="entry name" value="ALPHA-MANNOSIDASE"/>
    <property type="match status" value="1"/>
</dbReference>
<keyword evidence="6 9" id="KW-0326">Glycosidase</keyword>
<dbReference type="InParanoid" id="E0VA20"/>
<feature type="transmembrane region" description="Helical" evidence="11">
    <location>
        <begin position="12"/>
        <end position="31"/>
    </location>
</feature>
<feature type="domain" description="Glycoside hydrolase family 38 central" evidence="12">
    <location>
        <begin position="488"/>
        <end position="576"/>
    </location>
</feature>
<dbReference type="Gene3D" id="2.60.40.1180">
    <property type="entry name" value="Golgi alpha-mannosidase II"/>
    <property type="match status" value="1"/>
</dbReference>
<dbReference type="FunFam" id="1.20.1270.50:FF:000001">
    <property type="entry name" value="Alpha-mannosidase"/>
    <property type="match status" value="1"/>
</dbReference>
<dbReference type="GeneID" id="8238845"/>